<evidence type="ECO:0000313" key="2">
    <source>
        <dbReference type="EMBL" id="CAG5113238.1"/>
    </source>
</evidence>
<keyword evidence="1" id="KW-1133">Transmembrane helix</keyword>
<dbReference type="EMBL" id="OU015567">
    <property type="protein sequence ID" value="CAG5113238.1"/>
    <property type="molecule type" value="Genomic_DNA"/>
</dbReference>
<proteinExistence type="predicted"/>
<organism evidence="2 3">
    <name type="scientific">Oikopleura dioica</name>
    <name type="common">Tunicate</name>
    <dbReference type="NCBI Taxonomy" id="34765"/>
    <lineage>
        <taxon>Eukaryota</taxon>
        <taxon>Metazoa</taxon>
        <taxon>Chordata</taxon>
        <taxon>Tunicata</taxon>
        <taxon>Appendicularia</taxon>
        <taxon>Copelata</taxon>
        <taxon>Oikopleuridae</taxon>
        <taxon>Oikopleura</taxon>
    </lineage>
</organism>
<evidence type="ECO:0000313" key="3">
    <source>
        <dbReference type="Proteomes" id="UP001158576"/>
    </source>
</evidence>
<accession>A0ABN7T6E2</accession>
<keyword evidence="1" id="KW-0812">Transmembrane</keyword>
<sequence length="488" mass="56555">MGEKSSSSWLLKLFYIPIFIAVALRVLPPLFYGNTRVYDKPIPYEIIDDFLSEDMIQELREFILNERRFTTAIEAAARGVMTIGEEEPILPDGTCEELSFTTGDGKTCHFTGRNDIFRHLLLTGGWHGSKETVKQLTTRVFSFINYYMDKVNEPKIKALFETEEYKQKIGNICRDGWAAQGKPHDGEVYFRPTQVNIVMLPPGFDLALHQDNQWFWGINQMTVPDWFLHVLKEAELYDDIMIPQAQGVAYLHGTKENPYYTNGGRYVFYPNGPGAPSKSLPPKRGQAIMMDGGRMIHGVERTGPGYHSAHMIKGHFNRIEYQGNDTWYLLANDDLVDTFKTEEFRITFVWRSLCFRSEDEKIKFDKHIEDKEFIPHEELFEKLEVDLRKRGKLGENEGIKTMGPKSFAKLLQHVYMQYPLDVPDAWFPFNYCALGFVNPYLKTLLSPFCLDLKEKVRLNDQYPPAKKFCDPLNRTRRHTNCPEGYQGE</sequence>
<keyword evidence="3" id="KW-1185">Reference proteome</keyword>
<name>A0ABN7T6E2_OIKDI</name>
<evidence type="ECO:0000256" key="1">
    <source>
        <dbReference type="SAM" id="Phobius"/>
    </source>
</evidence>
<protein>
    <submittedName>
        <fullName evidence="2">Oidioi.mRNA.OKI2018_I69.chr2.g7362.t1.cds</fullName>
    </submittedName>
</protein>
<reference evidence="2 3" key="1">
    <citation type="submission" date="2021-04" db="EMBL/GenBank/DDBJ databases">
        <authorList>
            <person name="Bliznina A."/>
        </authorList>
    </citation>
    <scope>NUCLEOTIDE SEQUENCE [LARGE SCALE GENOMIC DNA]</scope>
</reference>
<keyword evidence="1" id="KW-0472">Membrane</keyword>
<gene>
    <name evidence="2" type="ORF">OKIOD_LOCUS16127</name>
</gene>
<feature type="transmembrane region" description="Helical" evidence="1">
    <location>
        <begin position="12"/>
        <end position="32"/>
    </location>
</feature>
<dbReference type="Proteomes" id="UP001158576">
    <property type="component" value="Chromosome 2"/>
</dbReference>